<dbReference type="Gene3D" id="2.130.10.130">
    <property type="entry name" value="Integrin alpha, N-terminal"/>
    <property type="match status" value="1"/>
</dbReference>
<feature type="signal peptide" evidence="1">
    <location>
        <begin position="1"/>
        <end position="30"/>
    </location>
</feature>
<reference evidence="2 3" key="1">
    <citation type="submission" date="2019-07" db="EMBL/GenBank/DDBJ databases">
        <title>Whole genome shotgun sequence of Cellulomonas xylanilytica NBRC 101102.</title>
        <authorList>
            <person name="Hosoyama A."/>
            <person name="Uohara A."/>
            <person name="Ohji S."/>
            <person name="Ichikawa N."/>
        </authorList>
    </citation>
    <scope>NUCLEOTIDE SEQUENCE [LARGE SCALE GENOMIC DNA]</scope>
    <source>
        <strain evidence="2 3">NBRC 101102</strain>
    </source>
</reference>
<evidence type="ECO:0000313" key="2">
    <source>
        <dbReference type="EMBL" id="GEK20561.1"/>
    </source>
</evidence>
<evidence type="ECO:0000313" key="3">
    <source>
        <dbReference type="Proteomes" id="UP000321118"/>
    </source>
</evidence>
<dbReference type="Proteomes" id="UP000321118">
    <property type="component" value="Unassembled WGS sequence"/>
</dbReference>
<dbReference type="InterPro" id="IPR028994">
    <property type="entry name" value="Integrin_alpha_N"/>
</dbReference>
<comment type="caution">
    <text evidence="2">The sequence shown here is derived from an EMBL/GenBank/DDBJ whole genome shotgun (WGS) entry which is preliminary data.</text>
</comment>
<keyword evidence="1" id="KW-0732">Signal</keyword>
<dbReference type="EMBL" id="BJUB01000002">
    <property type="protein sequence ID" value="GEK20561.1"/>
    <property type="molecule type" value="Genomic_DNA"/>
</dbReference>
<evidence type="ECO:0000256" key="1">
    <source>
        <dbReference type="SAM" id="SignalP"/>
    </source>
</evidence>
<dbReference type="OrthoDB" id="9758772at2"/>
<gene>
    <name evidence="2" type="ORF">CXY01_10810</name>
</gene>
<keyword evidence="3" id="KW-1185">Reference proteome</keyword>
<accession>A0A510V3T3</accession>
<evidence type="ECO:0008006" key="4">
    <source>
        <dbReference type="Google" id="ProtNLM"/>
    </source>
</evidence>
<name>A0A510V3T3_9CELL</name>
<protein>
    <recommendedName>
        <fullName evidence="4">VCBS repeat-containing protein</fullName>
    </recommendedName>
</protein>
<sequence length="403" mass="42351">MRRSLVSSLAAGALVATVLAALPTAASASAGPGEPELDIAHSRPTGGLNLWRLPLAAENPTLGQPMLKASLEAGGFEYGRSRTASGDFGNVTGVDDGSPDWLVSHGQPNGGVLLWVVGGGPDSTPRLWADLRGGGWSWENSRQLVGDADGDGYDDVISIHRTDTAGGPAANVWVHRGTGAGFQDPALWATIPRAVDEFMASDNLPGEPFVDVRYTVADLNGDGFADLASTHRGGTGLFASEAMYYVAWINTGTGFRTPSVSMSVFKHHGWSFDESRDLSADTDGDGSDSLFTIHQQPGGGILIWERWGLTLNTWDLRKDLRTGGWSFAGSRQVAADVSGDGIEELVSIHDQVGGGLLVWAHVFTARGNIGALPSELSVIADLRGGGWDFRSSRESVGVVAGAR</sequence>
<feature type="chain" id="PRO_5038357257" description="VCBS repeat-containing protein" evidence="1">
    <location>
        <begin position="31"/>
        <end position="403"/>
    </location>
</feature>
<proteinExistence type="predicted"/>
<dbReference type="SUPFAM" id="SSF69318">
    <property type="entry name" value="Integrin alpha N-terminal domain"/>
    <property type="match status" value="1"/>
</dbReference>
<organism evidence="2 3">
    <name type="scientific">Cellulomonas xylanilytica</name>
    <dbReference type="NCBI Taxonomy" id="233583"/>
    <lineage>
        <taxon>Bacteria</taxon>
        <taxon>Bacillati</taxon>
        <taxon>Actinomycetota</taxon>
        <taxon>Actinomycetes</taxon>
        <taxon>Micrococcales</taxon>
        <taxon>Cellulomonadaceae</taxon>
        <taxon>Cellulomonas</taxon>
    </lineage>
</organism>
<dbReference type="AlphaFoldDB" id="A0A510V3T3"/>
<dbReference type="RefSeq" id="WP_146926043.1">
    <property type="nucleotide sequence ID" value="NZ_BJUB01000002.1"/>
</dbReference>